<dbReference type="EMBL" id="LBMM01035655">
    <property type="protein sequence ID" value="KMQ81418.1"/>
    <property type="molecule type" value="Genomic_DNA"/>
</dbReference>
<evidence type="ECO:0000313" key="8">
    <source>
        <dbReference type="Proteomes" id="UP000036403"/>
    </source>
</evidence>
<dbReference type="STRING" id="67767.A0A0J7JSZ0"/>
<keyword evidence="2 5" id="KW-0812">Transmembrane</keyword>
<evidence type="ECO:0000256" key="1">
    <source>
        <dbReference type="ARBA" id="ARBA00004141"/>
    </source>
</evidence>
<dbReference type="GO" id="GO:0016020">
    <property type="term" value="C:membrane"/>
    <property type="evidence" value="ECO:0007669"/>
    <property type="project" value="UniProtKB-SubCell"/>
</dbReference>
<keyword evidence="8" id="KW-1185">Reference proteome</keyword>
<sequence>MAALDRLVSMLLRTAELVFAAIIAGVTGSLLHRMNGYSAWNLGRYIYTEVVAAVSILLALIWLLPFARTFAHWPVDLVISLLWWASFGLLVNVRSPPPGLQTCMPAWHIYMCGVRAPG</sequence>
<comment type="caution">
    <text evidence="7">The sequence shown here is derived from an EMBL/GenBank/DDBJ whole genome shotgun (WGS) entry which is preliminary data.</text>
</comment>
<protein>
    <submittedName>
        <fullName evidence="7">Integral membrane protein</fullName>
    </submittedName>
</protein>
<evidence type="ECO:0000313" key="7">
    <source>
        <dbReference type="EMBL" id="KMQ81418.1"/>
    </source>
</evidence>
<dbReference type="OrthoDB" id="4074965at2759"/>
<organism evidence="7 8">
    <name type="scientific">Lasius niger</name>
    <name type="common">Black garden ant</name>
    <dbReference type="NCBI Taxonomy" id="67767"/>
    <lineage>
        <taxon>Eukaryota</taxon>
        <taxon>Metazoa</taxon>
        <taxon>Ecdysozoa</taxon>
        <taxon>Arthropoda</taxon>
        <taxon>Hexapoda</taxon>
        <taxon>Insecta</taxon>
        <taxon>Pterygota</taxon>
        <taxon>Neoptera</taxon>
        <taxon>Endopterygota</taxon>
        <taxon>Hymenoptera</taxon>
        <taxon>Apocrita</taxon>
        <taxon>Aculeata</taxon>
        <taxon>Formicoidea</taxon>
        <taxon>Formicidae</taxon>
        <taxon>Formicinae</taxon>
        <taxon>Lasius</taxon>
        <taxon>Lasius</taxon>
    </lineage>
</organism>
<feature type="domain" description="MARVEL" evidence="6">
    <location>
        <begin position="9"/>
        <end position="96"/>
    </location>
</feature>
<feature type="transmembrane region" description="Helical" evidence="5">
    <location>
        <begin position="44"/>
        <end position="64"/>
    </location>
</feature>
<feature type="transmembrane region" description="Helical" evidence="5">
    <location>
        <begin position="70"/>
        <end position="91"/>
    </location>
</feature>
<keyword evidence="3 5" id="KW-1133">Transmembrane helix</keyword>
<gene>
    <name evidence="7" type="ORF">RF55_26381</name>
</gene>
<evidence type="ECO:0000259" key="6">
    <source>
        <dbReference type="Pfam" id="PF01284"/>
    </source>
</evidence>
<dbReference type="PANTHER" id="PTHR39608">
    <property type="entry name" value="INTEGRAL MEMBRANE PROTEIN (AFU_ORTHOLOGUE AFUA_5G08640)"/>
    <property type="match status" value="1"/>
</dbReference>
<keyword evidence="4 5" id="KW-0472">Membrane</keyword>
<name>A0A0J7JSZ0_LASNI</name>
<evidence type="ECO:0000256" key="3">
    <source>
        <dbReference type="ARBA" id="ARBA00022989"/>
    </source>
</evidence>
<dbReference type="Proteomes" id="UP000036403">
    <property type="component" value="Unassembled WGS sequence"/>
</dbReference>
<dbReference type="Pfam" id="PF01284">
    <property type="entry name" value="MARVEL"/>
    <property type="match status" value="1"/>
</dbReference>
<comment type="subcellular location">
    <subcellularLocation>
        <location evidence="1">Membrane</location>
        <topology evidence="1">Multi-pass membrane protein</topology>
    </subcellularLocation>
</comment>
<evidence type="ECO:0000256" key="4">
    <source>
        <dbReference type="ARBA" id="ARBA00023136"/>
    </source>
</evidence>
<evidence type="ECO:0000256" key="5">
    <source>
        <dbReference type="SAM" id="Phobius"/>
    </source>
</evidence>
<feature type="transmembrane region" description="Helical" evidence="5">
    <location>
        <begin position="12"/>
        <end position="32"/>
    </location>
</feature>
<dbReference type="AlphaFoldDB" id="A0A0J7JSZ0"/>
<accession>A0A0J7JSZ0</accession>
<reference evidence="7 8" key="1">
    <citation type="submission" date="2015-04" db="EMBL/GenBank/DDBJ databases">
        <title>Lasius niger genome sequencing.</title>
        <authorList>
            <person name="Konorov E.A."/>
            <person name="Nikitin M.A."/>
            <person name="Kirill M.V."/>
            <person name="Chang P."/>
        </authorList>
    </citation>
    <scope>NUCLEOTIDE SEQUENCE [LARGE SCALE GENOMIC DNA]</scope>
    <source>
        <tissue evidence="7">Whole</tissue>
    </source>
</reference>
<dbReference type="PANTHER" id="PTHR39608:SF1">
    <property type="entry name" value="INTEGRAL MEMBRANE PROTEIN (AFU_ORTHOLOGUE AFUA_5G08640)"/>
    <property type="match status" value="1"/>
</dbReference>
<evidence type="ECO:0000256" key="2">
    <source>
        <dbReference type="ARBA" id="ARBA00022692"/>
    </source>
</evidence>
<proteinExistence type="predicted"/>
<dbReference type="InterPro" id="IPR008253">
    <property type="entry name" value="Marvel"/>
</dbReference>
<dbReference type="PaxDb" id="67767-A0A0J7JSZ0"/>